<keyword evidence="5" id="KW-1185">Reference proteome</keyword>
<dbReference type="InterPro" id="IPR037359">
    <property type="entry name" value="NST/OST"/>
</dbReference>
<dbReference type="Pfam" id="PF07859">
    <property type="entry name" value="Abhydrolase_3"/>
    <property type="match status" value="1"/>
</dbReference>
<dbReference type="Pfam" id="PF03567">
    <property type="entry name" value="Sulfotransfer_2"/>
    <property type="match status" value="1"/>
</dbReference>
<dbReference type="GO" id="GO:0008146">
    <property type="term" value="F:sulfotransferase activity"/>
    <property type="evidence" value="ECO:0007669"/>
    <property type="project" value="InterPro"/>
</dbReference>
<dbReference type="Gene3D" id="3.40.50.300">
    <property type="entry name" value="P-loop containing nucleotide triphosphate hydrolases"/>
    <property type="match status" value="2"/>
</dbReference>
<dbReference type="SUPFAM" id="SSF52540">
    <property type="entry name" value="P-loop containing nucleoside triphosphate hydrolases"/>
    <property type="match status" value="1"/>
</dbReference>
<keyword evidence="3" id="KW-0614">Plasmid</keyword>
<dbReference type="STRING" id="1443111.Z949_132"/>
<dbReference type="GO" id="GO:0016020">
    <property type="term" value="C:membrane"/>
    <property type="evidence" value="ECO:0007669"/>
    <property type="project" value="InterPro"/>
</dbReference>
<dbReference type="EMBL" id="RAQK01000003">
    <property type="protein sequence ID" value="RKE92105.1"/>
    <property type="molecule type" value="Genomic_DNA"/>
</dbReference>
<geneLocation type="plasmid" evidence="3">
    <name>pSD118</name>
</geneLocation>
<dbReference type="Pfam" id="PF13469">
    <property type="entry name" value="Sulfotransfer_3"/>
    <property type="match status" value="1"/>
</dbReference>
<evidence type="ECO:0000256" key="1">
    <source>
        <dbReference type="ARBA" id="ARBA00022679"/>
    </source>
</evidence>
<dbReference type="EMBL" id="JN172927">
    <property type="protein sequence ID" value="AFP55483.1"/>
    <property type="molecule type" value="Genomic_DNA"/>
</dbReference>
<evidence type="ECO:0000313" key="5">
    <source>
        <dbReference type="Proteomes" id="UP000284407"/>
    </source>
</evidence>
<dbReference type="InterPro" id="IPR027417">
    <property type="entry name" value="P-loop_NTPase"/>
</dbReference>
<feature type="domain" description="Alpha/beta hydrolase fold-3" evidence="2">
    <location>
        <begin position="28"/>
        <end position="138"/>
    </location>
</feature>
<accession>J7FWJ8</accession>
<organism evidence="3">
    <name type="scientific">Sulfitobacter guttiformis</name>
    <dbReference type="NCBI Taxonomy" id="74349"/>
    <lineage>
        <taxon>Bacteria</taxon>
        <taxon>Pseudomonadati</taxon>
        <taxon>Pseudomonadota</taxon>
        <taxon>Alphaproteobacteria</taxon>
        <taxon>Rhodobacterales</taxon>
        <taxon>Roseobacteraceae</taxon>
        <taxon>Sulfitobacter</taxon>
    </lineage>
</organism>
<sequence>MTEPVTVDINTSGEALLFAGAETDKIAVLAFHGGGGVDGEPAMLTPFIKQLVTGGGLAVVVPRYRTLNRDAASFEDMRADAANALTWATAHLPDDAKLFLLGASFGGLLALDALLEASPDVQDRVAGVILLNAVTNIGTQAGWHNRVVPADTFASLSPFARLKGHPLLSKLRCYIAHGGKDEVVPIAASKRFSRLWPEGRVTVNLFPNADHGFFNRNAHAATVSRAIRQFLELPVEPAREQVKVAATSPSKPAQAAQKNLLPPNATLAYGIGAQKAGTSWLYEQLAKSAQCHTGATKELHYFDAMYVKSESTHLQTRLEQLNRAVKTITPGMDPENKKRLATIELLTERLSIHATTPDSHGPYADYLKKGYKGQKIICDFTPSYCTLDADGFAQMKSVGPAKFIFIMRDPVKRLWSQIRMSISASSPRLTDAQYDAACLERAREMCADRDLSTILRADYMRTIEALEAAIPADSIHYVFYENLFTQAAVDGVCKFLGIDPLKVEGKTRVNLGRTSVLPEDMAQQMAQGLAPQYAAVRARFGKDVPDSWRKLADAPRAKGAEKSKILTGIKAKIPFLNNVPGARRIANDGPVIVFPHIPKTAGQTVVKELRRLMPANKFSPIRTHSMAPQDAQMPEGYKLYAGHIDWIDLETLPENRFAFTILRDPRERIASFYFYLLREAAKLSPKELASKERTNMRMISTMTPDEYFFGGDQAWQRFIKDHYNNFYCNYLITRKIRGWRDVANLDHQSLVDRAVTGAGALQKVYSLSNLQQLETDIHEVLGAAINIQGNYVNAGPDATTANRWSDLTKLFEKSSSTGRLETFAQADLDLMMRLNLHL</sequence>
<dbReference type="RefSeq" id="WP_015063277.1">
    <property type="nucleotide sequence ID" value="NC_019364.1"/>
</dbReference>
<proteinExistence type="predicted"/>
<keyword evidence="1 3" id="KW-0808">Transferase</keyword>
<dbReference type="Gene3D" id="3.40.50.1820">
    <property type="entry name" value="alpha/beta hydrolase"/>
    <property type="match status" value="1"/>
</dbReference>
<dbReference type="InterPro" id="IPR029058">
    <property type="entry name" value="AB_hydrolase_fold"/>
</dbReference>
<dbReference type="InterPro" id="IPR005331">
    <property type="entry name" value="Sulfotransferase"/>
</dbReference>
<dbReference type="PANTHER" id="PTHR10605">
    <property type="entry name" value="HEPARAN SULFATE SULFOTRANSFERASE"/>
    <property type="match status" value="1"/>
</dbReference>
<dbReference type="AlphaFoldDB" id="J7FWJ8"/>
<evidence type="ECO:0000313" key="3">
    <source>
        <dbReference type="EMBL" id="AFP55483.1"/>
    </source>
</evidence>
<dbReference type="InterPro" id="IPR013094">
    <property type="entry name" value="AB_hydrolase_3"/>
</dbReference>
<gene>
    <name evidence="4" type="ORF">C8N30_3862</name>
    <name evidence="3" type="ORF">pSD118_081</name>
</gene>
<reference evidence="3" key="1">
    <citation type="journal article" date="2012" name="Environ. Microbiol.">
        <title>Think pink: photosynthesis, plasmids and the Roseobacter clade.</title>
        <authorList>
            <person name="Petersen J."/>
            <person name="Brinkmann H."/>
            <person name="Bunk B."/>
            <person name="Michael V."/>
            <person name="Pauker O."/>
            <person name="Pradella S."/>
        </authorList>
    </citation>
    <scope>NUCLEOTIDE SEQUENCE</scope>
    <source>
        <strain evidence="3">DSM 11458</strain>
        <plasmid evidence="3">pSD118</plasmid>
    </source>
</reference>
<evidence type="ECO:0000259" key="2">
    <source>
        <dbReference type="Pfam" id="PF07859"/>
    </source>
</evidence>
<dbReference type="Proteomes" id="UP000284407">
    <property type="component" value="Unassembled WGS sequence"/>
</dbReference>
<protein>
    <submittedName>
        <fullName evidence="4">Acetyl esterase/lipase</fullName>
    </submittedName>
    <submittedName>
        <fullName evidence="3">Sulfotransferase family protein</fullName>
    </submittedName>
</protein>
<reference evidence="4 5" key="2">
    <citation type="submission" date="2018-09" db="EMBL/GenBank/DDBJ databases">
        <title>Genomic Encyclopedia of Archaeal and Bacterial Type Strains, Phase II (KMG-II): from individual species to whole genera.</title>
        <authorList>
            <person name="Goeker M."/>
        </authorList>
    </citation>
    <scope>NUCLEOTIDE SEQUENCE [LARGE SCALE GENOMIC DNA]</scope>
    <source>
        <strain evidence="4 5">DSM 11458</strain>
    </source>
</reference>
<name>J7FWJ8_9RHOB</name>
<evidence type="ECO:0000313" key="4">
    <source>
        <dbReference type="EMBL" id="RKE92105.1"/>
    </source>
</evidence>
<dbReference type="PANTHER" id="PTHR10605:SF56">
    <property type="entry name" value="BIFUNCTIONAL HEPARAN SULFATE N-DEACETYLASE_N-SULFOTRANSFERASE"/>
    <property type="match status" value="1"/>
</dbReference>
<dbReference type="GO" id="GO:0016787">
    <property type="term" value="F:hydrolase activity"/>
    <property type="evidence" value="ECO:0007669"/>
    <property type="project" value="InterPro"/>
</dbReference>
<dbReference type="SUPFAM" id="SSF53474">
    <property type="entry name" value="alpha/beta-Hydrolases"/>
    <property type="match status" value="1"/>
</dbReference>